<organism evidence="5 6">
    <name type="scientific">Sistotremastrum niveocremeum HHB9708</name>
    <dbReference type="NCBI Taxonomy" id="1314777"/>
    <lineage>
        <taxon>Eukaryota</taxon>
        <taxon>Fungi</taxon>
        <taxon>Dikarya</taxon>
        <taxon>Basidiomycota</taxon>
        <taxon>Agaricomycotina</taxon>
        <taxon>Agaricomycetes</taxon>
        <taxon>Sistotremastrales</taxon>
        <taxon>Sistotremastraceae</taxon>
        <taxon>Sertulicium</taxon>
        <taxon>Sertulicium niveocremeum</taxon>
    </lineage>
</organism>
<dbReference type="GO" id="GO:0000127">
    <property type="term" value="C:transcription factor TFIIIC complex"/>
    <property type="evidence" value="ECO:0007669"/>
    <property type="project" value="TreeGrafter"/>
</dbReference>
<evidence type="ECO:0000313" key="6">
    <source>
        <dbReference type="Proteomes" id="UP000076722"/>
    </source>
</evidence>
<feature type="compositionally biased region" description="Polar residues" evidence="4">
    <location>
        <begin position="1"/>
        <end position="17"/>
    </location>
</feature>
<protein>
    <recommendedName>
        <fullName evidence="7">WD40 repeat-like protein</fullName>
    </recommendedName>
</protein>
<dbReference type="InterPro" id="IPR015943">
    <property type="entry name" value="WD40/YVTN_repeat-like_dom_sf"/>
</dbReference>
<dbReference type="GO" id="GO:0006383">
    <property type="term" value="P:transcription by RNA polymerase III"/>
    <property type="evidence" value="ECO:0007669"/>
    <property type="project" value="TreeGrafter"/>
</dbReference>
<sequence length="725" mass="79397">MKLRQRTQNTHQEQNAPQDAAGDEDRERFDPGSQESEISSQGSPVSDVSETEEVPAESSKSKATIKKASKAKPAKPPKKRGRPPKVQVPDPEPQQPTLHDQHGQFQERLQFEPYPFEPATSVFDVPAGSKNPRRLVKAWGHSVSKGPVWELLEDRAWFKEAHQNDIEEIGPFPRVLRPCVYQGLAWENMWEAMEFDPQRTSTWIPQSVPCAFGHFGEQTEINLAPLHSVNIYDFIPDTLAVVFNTGAPVGSVDWCPLSPDFQASNSFKQFLAVAILPSADYQIPVGLKVQRPHAGQLQIWSLEKSNITGLPVIACDMVLELDCGPALDLKWCPLPSHGQDVLGLVAGTFQDGSLSIFPVPAPDSYADAPTAPTIRMVRPAVRIEIEETACLCFDWANSEVIAVGCTNGYIAIFDVREAILGKGQEGIPNSLFSSHVLLTLFGGLIPLQYIFVHQSAIRNLTWILDPPTSNEGTPRLAEDPCLIMAVGFNGVLNLTDLREQSSHTLQRIRDVPSSLQFSYFAEGVLVADSDYSVKCMDLTLGGIGKSRYLLDTSGPIMSIGCSALHAHLAAGSADGSCHTRNLLKTTKRGLAAPISQKIFQLDYSRTSRQYRMLENFLPQDSSEKFSAIAAKRAKTAKGSKAQDIKVLPDTSVLSSAWSPEVSVTCVRWNDSSGLACAPWLASSTNSGLCRVDWLKGRFNGSRIPYGSVEAIRADDSTEILSDDSG</sequence>
<proteinExistence type="predicted"/>
<dbReference type="PANTHER" id="PTHR15052:SF2">
    <property type="entry name" value="GENERAL TRANSCRIPTION FACTOR 3C POLYPEPTIDE 2"/>
    <property type="match status" value="1"/>
</dbReference>
<dbReference type="InterPro" id="IPR052416">
    <property type="entry name" value="GTF3C_component"/>
</dbReference>
<evidence type="ECO:0000256" key="1">
    <source>
        <dbReference type="ARBA" id="ARBA00004123"/>
    </source>
</evidence>
<dbReference type="InterPro" id="IPR036322">
    <property type="entry name" value="WD40_repeat_dom_sf"/>
</dbReference>
<dbReference type="EMBL" id="KV419394">
    <property type="protein sequence ID" value="KZS99094.1"/>
    <property type="molecule type" value="Genomic_DNA"/>
</dbReference>
<dbReference type="OrthoDB" id="4703at2759"/>
<dbReference type="PANTHER" id="PTHR15052">
    <property type="entry name" value="RNA POLYMERASE III TRANSCRIPTION INITIATION FACTOR COMPLEX SUBUNIT"/>
    <property type="match status" value="1"/>
</dbReference>
<evidence type="ECO:0000256" key="4">
    <source>
        <dbReference type="SAM" id="MobiDB-lite"/>
    </source>
</evidence>
<name>A0A165AJ93_9AGAM</name>
<feature type="region of interest" description="Disordered" evidence="4">
    <location>
        <begin position="1"/>
        <end position="102"/>
    </location>
</feature>
<dbReference type="GO" id="GO:0005634">
    <property type="term" value="C:nucleus"/>
    <property type="evidence" value="ECO:0007669"/>
    <property type="project" value="UniProtKB-SubCell"/>
</dbReference>
<keyword evidence="6" id="KW-1185">Reference proteome</keyword>
<reference evidence="5 6" key="1">
    <citation type="journal article" date="2016" name="Mol. Biol. Evol.">
        <title>Comparative Genomics of Early-Diverging Mushroom-Forming Fungi Provides Insights into the Origins of Lignocellulose Decay Capabilities.</title>
        <authorList>
            <person name="Nagy L.G."/>
            <person name="Riley R."/>
            <person name="Tritt A."/>
            <person name="Adam C."/>
            <person name="Daum C."/>
            <person name="Floudas D."/>
            <person name="Sun H."/>
            <person name="Yadav J.S."/>
            <person name="Pangilinan J."/>
            <person name="Larsson K.H."/>
            <person name="Matsuura K."/>
            <person name="Barry K."/>
            <person name="Labutti K."/>
            <person name="Kuo R."/>
            <person name="Ohm R.A."/>
            <person name="Bhattacharya S.S."/>
            <person name="Shirouzu T."/>
            <person name="Yoshinaga Y."/>
            <person name="Martin F.M."/>
            <person name="Grigoriev I.V."/>
            <person name="Hibbett D.S."/>
        </authorList>
    </citation>
    <scope>NUCLEOTIDE SEQUENCE [LARGE SCALE GENOMIC DNA]</scope>
    <source>
        <strain evidence="5 6">HHB9708</strain>
    </source>
</reference>
<dbReference type="STRING" id="1314777.A0A165AJ93"/>
<evidence type="ECO:0000256" key="3">
    <source>
        <dbReference type="ARBA" id="ARBA00023242"/>
    </source>
</evidence>
<evidence type="ECO:0000256" key="2">
    <source>
        <dbReference type="ARBA" id="ARBA00023163"/>
    </source>
</evidence>
<evidence type="ECO:0000313" key="5">
    <source>
        <dbReference type="EMBL" id="KZS99094.1"/>
    </source>
</evidence>
<dbReference type="SUPFAM" id="SSF50978">
    <property type="entry name" value="WD40 repeat-like"/>
    <property type="match status" value="1"/>
</dbReference>
<feature type="compositionally biased region" description="Low complexity" evidence="4">
    <location>
        <begin position="31"/>
        <end position="44"/>
    </location>
</feature>
<accession>A0A165AJ93</accession>
<gene>
    <name evidence="5" type="ORF">SISNIDRAFT_545919</name>
</gene>
<evidence type="ECO:0008006" key="7">
    <source>
        <dbReference type="Google" id="ProtNLM"/>
    </source>
</evidence>
<dbReference type="AlphaFoldDB" id="A0A165AJ93"/>
<dbReference type="Gene3D" id="2.130.10.10">
    <property type="entry name" value="YVTN repeat-like/Quinoprotein amine dehydrogenase"/>
    <property type="match status" value="1"/>
</dbReference>
<keyword evidence="2" id="KW-0804">Transcription</keyword>
<comment type="subcellular location">
    <subcellularLocation>
        <location evidence="1">Nucleus</location>
    </subcellularLocation>
</comment>
<keyword evidence="3" id="KW-0539">Nucleus</keyword>
<dbReference type="Proteomes" id="UP000076722">
    <property type="component" value="Unassembled WGS sequence"/>
</dbReference>
<feature type="compositionally biased region" description="Basic residues" evidence="4">
    <location>
        <begin position="63"/>
        <end position="83"/>
    </location>
</feature>